<reference evidence="4 5" key="1">
    <citation type="journal article" date="2014" name="Nat. Commun.">
        <title>Multiple recent horizontal transfers of a large genomic region in cheese making fungi.</title>
        <authorList>
            <person name="Cheeseman K."/>
            <person name="Ropars J."/>
            <person name="Renault P."/>
            <person name="Dupont J."/>
            <person name="Gouzy J."/>
            <person name="Branca A."/>
            <person name="Abraham A.L."/>
            <person name="Ceppi M."/>
            <person name="Conseiller E."/>
            <person name="Debuchy R."/>
            <person name="Malagnac F."/>
            <person name="Goarin A."/>
            <person name="Silar P."/>
            <person name="Lacoste S."/>
            <person name="Sallet E."/>
            <person name="Bensimon A."/>
            <person name="Giraud T."/>
            <person name="Brygoo Y."/>
        </authorList>
    </citation>
    <scope>NUCLEOTIDE SEQUENCE [LARGE SCALE GENOMIC DNA]</scope>
    <source>
        <strain evidence="5">FM 013</strain>
    </source>
</reference>
<dbReference type="GO" id="GO:0071513">
    <property type="term" value="C:phosphopantothenoylcysteine decarboxylase complex"/>
    <property type="evidence" value="ECO:0007669"/>
    <property type="project" value="TreeGrafter"/>
</dbReference>
<dbReference type="STRING" id="1429867.A0A0G4P9W7"/>
<dbReference type="Proteomes" id="UP000053732">
    <property type="component" value="Unassembled WGS sequence"/>
</dbReference>
<dbReference type="GO" id="GO:0004633">
    <property type="term" value="F:phosphopantothenoylcysteine decarboxylase activity"/>
    <property type="evidence" value="ECO:0007669"/>
    <property type="project" value="TreeGrafter"/>
</dbReference>
<feature type="region of interest" description="Disordered" evidence="2">
    <location>
        <begin position="253"/>
        <end position="276"/>
    </location>
</feature>
<dbReference type="GO" id="GO:0010181">
    <property type="term" value="F:FMN binding"/>
    <property type="evidence" value="ECO:0007669"/>
    <property type="project" value="TreeGrafter"/>
</dbReference>
<organism evidence="4 5">
    <name type="scientific">Penicillium camemberti (strain FM 013)</name>
    <dbReference type="NCBI Taxonomy" id="1429867"/>
    <lineage>
        <taxon>Eukaryota</taxon>
        <taxon>Fungi</taxon>
        <taxon>Dikarya</taxon>
        <taxon>Ascomycota</taxon>
        <taxon>Pezizomycotina</taxon>
        <taxon>Eurotiomycetes</taxon>
        <taxon>Eurotiomycetidae</taxon>
        <taxon>Eurotiales</taxon>
        <taxon>Aspergillaceae</taxon>
        <taxon>Penicillium</taxon>
    </lineage>
</organism>
<name>A0A0G4P9W7_PENC3</name>
<evidence type="ECO:0000313" key="5">
    <source>
        <dbReference type="Proteomes" id="UP000053732"/>
    </source>
</evidence>
<dbReference type="GO" id="GO:0015937">
    <property type="term" value="P:coenzyme A biosynthetic process"/>
    <property type="evidence" value="ECO:0007669"/>
    <property type="project" value="TreeGrafter"/>
</dbReference>
<dbReference type="GO" id="GO:0017000">
    <property type="term" value="P:antibiotic biosynthetic process"/>
    <property type="evidence" value="ECO:0007669"/>
    <property type="project" value="UniProtKB-ARBA"/>
</dbReference>
<feature type="domain" description="Flavoprotein" evidence="3">
    <location>
        <begin position="119"/>
        <end position="195"/>
    </location>
</feature>
<feature type="compositionally biased region" description="Low complexity" evidence="2">
    <location>
        <begin position="255"/>
        <end position="270"/>
    </location>
</feature>
<proteinExistence type="inferred from homology"/>
<protein>
    <submittedName>
        <fullName evidence="4">Flavoprotein</fullName>
    </submittedName>
</protein>
<evidence type="ECO:0000256" key="1">
    <source>
        <dbReference type="ARBA" id="ARBA00038350"/>
    </source>
</evidence>
<feature type="region of interest" description="Disordered" evidence="2">
    <location>
        <begin position="791"/>
        <end position="814"/>
    </location>
</feature>
<dbReference type="PANTHER" id="PTHR14359:SF21">
    <property type="entry name" value="FLAVOPROTEIN DOMAIN-CONTAINING PROTEIN"/>
    <property type="match status" value="1"/>
</dbReference>
<dbReference type="InterPro" id="IPR029058">
    <property type="entry name" value="AB_hydrolase_fold"/>
</dbReference>
<sequence length="1091" mass="121018">MAVGFRSNTSPIAKRNSITKGSWSSDMEVDGGCKETVIGNKAVQNATSSQPRRRRLLLSTDSAFADTVLPSLVQNPYIELRLITDEPSALLTGTNKIPHYMDTVDSQTFDKKTGARKWLKAKTAELCEWADMLLVAPIDAGALGAMLAGLTNTLTLALLRGWVSKKPVILIPGMTVSEWDHPLSTRQLDEISRFWPWIRTVKPVLWKSSGPEDLTILPWDGLKELHQTLETTLKLPPWEATLSTRAIAHGATVPAKTASKSTSGSATGSTPQTKHTGNADFLPLEIWLNVFEDQLRDWETAKAVGIPTHLPVPQEWQSHLPKMSTTATLEYTILRGSFAAIKKRIDALPRWKPLSDLACHLIVKFSRTDILSYLTENHLDLLWTTSRLTNIPYRASAIYGNPNVLTWWRDAPALPNKEYMADAVDGASRAGFIDVLDWWLHSGLPLRYSERALEAASAEGRVPVLDWWKTASANAPLSNPLPLKVGKSVLLAAQSGRTASLAWWDASGIPYSHAENVARIASTHGHVHVLEFWYKLKGPKMIFDNQVLVGPTKNGHDHVLQWWKSCGMRVEFKTCDIEEALEDADPSSGAEGRVRRWWERNGLNLGVGTNLVLGGAPGSTGVGIAESRPSPPLWLHKTPSTRWVLRRALRGANPITKSTHTRQPSRSPYNNIPSNGINGIHSITRKRPSVAQNVRSNIQSRGLITAAIPSFAVPPLMFIGLLLGLWTWKCFWIIVMQNKLLYLSWLPPFTRSEVISDYEAECKPVRWEENQIRSLDGTKLAVCEGHIPVPHKEHQSISNPDALHNKDQGKQTPKRKKSVVICYFQGNGGSTPMRLPILSHVLRAIAETSRPTSSPMPKPEIPQYTIAALSYRGYWTSSGRATQSGIEMDAQAFLNWVSETYASPETDLEIVIWGHSLGAAVASSAVSTYIARQHGGRTSSNTSSNKPLAPISRLILEAPTSSIKDMLISLYPQKWLPYRYLWPFSWNTWDIKAKMKQMATWRDQPESQTPNSGATASIPRSLPPIFLLSAEKDEVIPSYVPEHLENHAKSLGLEIERKDVLGAMHIEAPLKLDGRKALVQFILNGTSVPKT</sequence>
<accession>A0A0G4P9W7</accession>
<evidence type="ECO:0000259" key="3">
    <source>
        <dbReference type="Pfam" id="PF02441"/>
    </source>
</evidence>
<comment type="similarity">
    <text evidence="1">Belongs to the HFCD (homooligomeric flavin containing Cys decarboxylase) superfamily.</text>
</comment>
<dbReference type="GO" id="GO:0072330">
    <property type="term" value="P:monocarboxylic acid biosynthetic process"/>
    <property type="evidence" value="ECO:0007669"/>
    <property type="project" value="UniProtKB-ARBA"/>
</dbReference>
<evidence type="ECO:0000256" key="2">
    <source>
        <dbReference type="SAM" id="MobiDB-lite"/>
    </source>
</evidence>
<keyword evidence="5" id="KW-1185">Reference proteome</keyword>
<dbReference type="EMBL" id="HG793142">
    <property type="protein sequence ID" value="CRL23108.1"/>
    <property type="molecule type" value="Genomic_DNA"/>
</dbReference>
<evidence type="ECO:0000313" key="4">
    <source>
        <dbReference type="EMBL" id="CRL23108.1"/>
    </source>
</evidence>
<dbReference type="AlphaFoldDB" id="A0A0G4P9W7"/>
<dbReference type="SUPFAM" id="SSF52507">
    <property type="entry name" value="Homo-oligomeric flavin-containing Cys decarboxylases, HFCD"/>
    <property type="match status" value="1"/>
</dbReference>
<dbReference type="Pfam" id="PF02441">
    <property type="entry name" value="Flavoprotein"/>
    <property type="match status" value="1"/>
</dbReference>
<dbReference type="Gene3D" id="3.40.50.1820">
    <property type="entry name" value="alpha/beta hydrolase"/>
    <property type="match status" value="1"/>
</dbReference>
<gene>
    <name evidence="4" type="ORF">PCAMFM013_S009g000048</name>
</gene>
<dbReference type="SUPFAM" id="SSF140860">
    <property type="entry name" value="Pseudo ankyrin repeat-like"/>
    <property type="match status" value="1"/>
</dbReference>
<dbReference type="Gene3D" id="3.40.50.1950">
    <property type="entry name" value="Flavin prenyltransferase-like"/>
    <property type="match status" value="1"/>
</dbReference>
<dbReference type="SUPFAM" id="SSF53474">
    <property type="entry name" value="alpha/beta-Hydrolases"/>
    <property type="match status" value="1"/>
</dbReference>
<dbReference type="InterPro" id="IPR003382">
    <property type="entry name" value="Flavoprotein"/>
</dbReference>
<dbReference type="PANTHER" id="PTHR14359">
    <property type="entry name" value="HOMO-OLIGOMERIC FLAVIN CONTAINING CYS DECARBOXYLASE FAMILY"/>
    <property type="match status" value="1"/>
</dbReference>
<dbReference type="InterPro" id="IPR036551">
    <property type="entry name" value="Flavin_trans-like"/>
</dbReference>